<dbReference type="HOGENOM" id="CLU_052347_0_0_4"/>
<protein>
    <submittedName>
        <fullName evidence="2">Rhs element Vgr protein</fullName>
    </submittedName>
</protein>
<keyword evidence="3" id="KW-1185">Reference proteome</keyword>
<dbReference type="InterPro" id="IPR008727">
    <property type="entry name" value="PAAR_motif"/>
</dbReference>
<name>G0AAY7_COLFT</name>
<dbReference type="EMBL" id="CP002745">
    <property type="protein sequence ID" value="AEK63511.1"/>
    <property type="molecule type" value="Genomic_DNA"/>
</dbReference>
<proteinExistence type="predicted"/>
<reference evidence="2 3" key="4">
    <citation type="journal article" date="2010" name="Environ. Microbiol.">
        <title>The bacterial genus Collimonas: mycophagy, weathering and other adaptive solutions to life in oligotrophic soil environments.</title>
        <authorList>
            <person name="Leveau J.H."/>
            <person name="Uroz S."/>
            <person name="de Boer W."/>
        </authorList>
    </citation>
    <scope>NUCLEOTIDE SEQUENCE [LARGE SCALE GENOMIC DNA]</scope>
    <source>
        <strain evidence="2 3">Ter331</strain>
    </source>
</reference>
<organism evidence="2 3">
    <name type="scientific">Collimonas fungivorans (strain Ter331)</name>
    <dbReference type="NCBI Taxonomy" id="1005048"/>
    <lineage>
        <taxon>Bacteria</taxon>
        <taxon>Pseudomonadati</taxon>
        <taxon>Pseudomonadota</taxon>
        <taxon>Betaproteobacteria</taxon>
        <taxon>Burkholderiales</taxon>
        <taxon>Oxalobacteraceae</taxon>
        <taxon>Collimonas</taxon>
    </lineage>
</organism>
<accession>G0AAY7</accession>
<dbReference type="KEGG" id="cfu:CFU_3687"/>
<dbReference type="CDD" id="cd14744">
    <property type="entry name" value="PAAR_CT_2"/>
    <property type="match status" value="1"/>
</dbReference>
<dbReference type="eggNOG" id="COG4253">
    <property type="taxonomic scope" value="Bacteria"/>
</dbReference>
<dbReference type="RefSeq" id="WP_014007663.1">
    <property type="nucleotide sequence ID" value="NC_015856.1"/>
</dbReference>
<reference evidence="3" key="6">
    <citation type="submission" date="2011-05" db="EMBL/GenBank/DDBJ databases">
        <title>Complete sequence of Collimonas fungivorans Ter331.</title>
        <authorList>
            <person name="Leveau J.H."/>
        </authorList>
    </citation>
    <scope>NUCLEOTIDE SEQUENCE [LARGE SCALE GENOMIC DNA]</scope>
    <source>
        <strain evidence="3">Ter331</strain>
    </source>
</reference>
<evidence type="ECO:0000313" key="3">
    <source>
        <dbReference type="Proteomes" id="UP000008392"/>
    </source>
</evidence>
<reference evidence="2 3" key="1">
    <citation type="journal article" date="2004" name="Environ. Microbiol.">
        <title>Phylogeny-function analysis of (meta)genomic libraries: screening for expression of ribosomal RNA genes by large-insert library fluorescent in situ hybridization (LIL-FISH).</title>
        <authorList>
            <person name="Leveau J.H."/>
            <person name="Gerards S."/>
            <person name="de Boer W."/>
            <person name="van Veen J.A."/>
        </authorList>
    </citation>
    <scope>NUCLEOTIDE SEQUENCE [LARGE SCALE GENOMIC DNA]</scope>
    <source>
        <strain evidence="2 3">Ter331</strain>
    </source>
</reference>
<sequence length="422" mass="45597">MVMRKVVVVGDKTTTSGVILPNANSTFSVGDAAHKVALIGGQATCLACKGVGVIAKAGGPRRMDFMGEVALENDIVICGCPVHPKLVSNLHQTMTHDDQAESQGILPPPAAASAAGIPMADNQPAAETKRYDEQIKFLLGSGTALAGAAYTLTLDDGSKVTGTTDADGKTERVTTPEPRTITQANLQPNVAFCCARQAENSGDGGVNSIDVKLSGIKTNADALGSSVTEHKVEEKVRPLTAGEIDLAKKIFRDSVDYSKVKVHNGAYMIGAGDNAMTPNGEMYFPSDYYKPDYSAGKNSDKVWFIHEMTHVWQYQLGYSVKWGGIKIQIKGGYKYDAGQDVARAYKYNPSLDLDKPMSDFNMEQQGDLVSHYFDGMFLDDDGSIRDHSRHVANMNFYARSLINFLRDPKDASSLPKTTHIED</sequence>
<reference evidence="2 3" key="3">
    <citation type="journal article" date="2008" name="FEMS Microbiol. Ecol.">
        <title>Identification and characterization of genes underlying chitinolysis in Collimonas fungivorans Ter331.</title>
        <authorList>
            <person name="Fritsche K."/>
            <person name="de Boer W."/>
            <person name="Gerards S."/>
            <person name="van den Berg M."/>
            <person name="van Veen J.A."/>
            <person name="Leveau J.H."/>
        </authorList>
    </citation>
    <scope>NUCLEOTIDE SEQUENCE [LARGE SCALE GENOMIC DNA]</scope>
    <source>
        <strain evidence="2 3">Ter331</strain>
    </source>
</reference>
<evidence type="ECO:0000256" key="1">
    <source>
        <dbReference type="SAM" id="MobiDB-lite"/>
    </source>
</evidence>
<reference evidence="2 3" key="2">
    <citation type="journal article" date="2006" name="J. Microbiol. Methods">
        <title>Genomic flank-sequencing of plasposon insertion sites for rapid identification of functional genes.</title>
        <authorList>
            <person name="Leveau J.H."/>
            <person name="Gerards S."/>
            <person name="Fritsche K."/>
            <person name="Zondag G."/>
            <person name="van Veen J.A."/>
        </authorList>
    </citation>
    <scope>NUCLEOTIDE SEQUENCE [LARGE SCALE GENOMIC DNA]</scope>
    <source>
        <strain evidence="2 3">Ter331</strain>
    </source>
</reference>
<dbReference type="Proteomes" id="UP000008392">
    <property type="component" value="Chromosome"/>
</dbReference>
<reference evidence="2 3" key="5">
    <citation type="journal article" date="2011" name="ISME J.">
        <title>Dual transcriptional profiling of a bacterial/fungal confrontation: Collimonas fungivorans versus Aspergillus niger.</title>
        <authorList>
            <person name="Mela F."/>
            <person name="Fritsche K."/>
            <person name="de Boer W."/>
            <person name="van Veen J.A."/>
            <person name="de Graaff L.H."/>
            <person name="van den Berg M."/>
            <person name="Leveau J.H."/>
        </authorList>
    </citation>
    <scope>NUCLEOTIDE SEQUENCE [LARGE SCALE GENOMIC DNA]</scope>
    <source>
        <strain evidence="2 3">Ter331</strain>
    </source>
</reference>
<dbReference type="AlphaFoldDB" id="G0AAY7"/>
<gene>
    <name evidence="2" type="ordered locus">CFU_3687</name>
</gene>
<feature type="region of interest" description="Disordered" evidence="1">
    <location>
        <begin position="96"/>
        <end position="116"/>
    </location>
</feature>
<dbReference type="Pfam" id="PF05488">
    <property type="entry name" value="PAAR_motif"/>
    <property type="match status" value="1"/>
</dbReference>
<evidence type="ECO:0000313" key="2">
    <source>
        <dbReference type="EMBL" id="AEK63511.1"/>
    </source>
</evidence>